<dbReference type="Proteomes" id="UP001162992">
    <property type="component" value="Chromosome 15"/>
</dbReference>
<evidence type="ECO:0000313" key="2">
    <source>
        <dbReference type="Proteomes" id="UP001162992"/>
    </source>
</evidence>
<comment type="caution">
    <text evidence="1">The sequence shown here is derived from an EMBL/GenBank/DDBJ whole genome shotgun (WGS) entry which is preliminary data.</text>
</comment>
<proteinExistence type="predicted"/>
<protein>
    <submittedName>
        <fullName evidence="1">Uncharacterized protein</fullName>
    </submittedName>
</protein>
<evidence type="ECO:0000313" key="1">
    <source>
        <dbReference type="EMBL" id="KAJ7528999.1"/>
    </source>
</evidence>
<gene>
    <name evidence="1" type="ORF">O6H91_15G029200</name>
</gene>
<sequence length="128" mass="13950">MQALEKVELASNGPLCVADLGCSSGPNTLSVVGGLPFFSDLPSNDFNTLFCLFPPYISLQLAITSANDLNKRSYFAVGVQGACTEDCFQALPCTPYLLLIPCTLCQRKINHKYQQSSRETVRYVSICS</sequence>
<name>A0ACC2BHQ4_DIPCM</name>
<accession>A0ACC2BHQ4</accession>
<dbReference type="EMBL" id="CM055106">
    <property type="protein sequence ID" value="KAJ7528999.1"/>
    <property type="molecule type" value="Genomic_DNA"/>
</dbReference>
<reference evidence="2" key="1">
    <citation type="journal article" date="2024" name="Proc. Natl. Acad. Sci. U.S.A.">
        <title>Extraordinary preservation of gene collinearity over three hundred million years revealed in homosporous lycophytes.</title>
        <authorList>
            <person name="Li C."/>
            <person name="Wickell D."/>
            <person name="Kuo L.Y."/>
            <person name="Chen X."/>
            <person name="Nie B."/>
            <person name="Liao X."/>
            <person name="Peng D."/>
            <person name="Ji J."/>
            <person name="Jenkins J."/>
            <person name="Williams M."/>
            <person name="Shu S."/>
            <person name="Plott C."/>
            <person name="Barry K."/>
            <person name="Rajasekar S."/>
            <person name="Grimwood J."/>
            <person name="Han X."/>
            <person name="Sun S."/>
            <person name="Hou Z."/>
            <person name="He W."/>
            <person name="Dai G."/>
            <person name="Sun C."/>
            <person name="Schmutz J."/>
            <person name="Leebens-Mack J.H."/>
            <person name="Li F.W."/>
            <person name="Wang L."/>
        </authorList>
    </citation>
    <scope>NUCLEOTIDE SEQUENCE [LARGE SCALE GENOMIC DNA]</scope>
    <source>
        <strain evidence="2">cv. PW_Plant_1</strain>
    </source>
</reference>
<organism evidence="1 2">
    <name type="scientific">Diphasiastrum complanatum</name>
    <name type="common">Issler's clubmoss</name>
    <name type="synonym">Lycopodium complanatum</name>
    <dbReference type="NCBI Taxonomy" id="34168"/>
    <lineage>
        <taxon>Eukaryota</taxon>
        <taxon>Viridiplantae</taxon>
        <taxon>Streptophyta</taxon>
        <taxon>Embryophyta</taxon>
        <taxon>Tracheophyta</taxon>
        <taxon>Lycopodiopsida</taxon>
        <taxon>Lycopodiales</taxon>
        <taxon>Lycopodiaceae</taxon>
        <taxon>Lycopodioideae</taxon>
        <taxon>Diphasiastrum</taxon>
    </lineage>
</organism>
<keyword evidence="2" id="KW-1185">Reference proteome</keyword>